<gene>
    <name evidence="2" type="ORF">UNSWCS_417</name>
</gene>
<keyword evidence="2" id="KW-0808">Transferase</keyword>
<dbReference type="GO" id="GO:0016779">
    <property type="term" value="F:nucleotidyltransferase activity"/>
    <property type="evidence" value="ECO:0007669"/>
    <property type="project" value="InterPro"/>
</dbReference>
<dbReference type="Gene3D" id="3.30.460.10">
    <property type="entry name" value="Beta Polymerase, domain 2"/>
    <property type="match status" value="1"/>
</dbReference>
<feature type="domain" description="Polymerase nucleotidyl transferase" evidence="1">
    <location>
        <begin position="16"/>
        <end position="87"/>
    </location>
</feature>
<dbReference type="EMBL" id="ANNG01000031">
    <property type="protein sequence ID" value="ERJ27816.1"/>
    <property type="molecule type" value="Genomic_DNA"/>
</dbReference>
<dbReference type="Pfam" id="PF01909">
    <property type="entry name" value="NTP_transf_2"/>
    <property type="match status" value="1"/>
</dbReference>
<evidence type="ECO:0000313" key="3">
    <source>
        <dbReference type="Proteomes" id="UP000016620"/>
    </source>
</evidence>
<dbReference type="RefSeq" id="WP_021087994.1">
    <property type="nucleotide sequence ID" value="NZ_ANNG01000031.1"/>
</dbReference>
<evidence type="ECO:0000259" key="1">
    <source>
        <dbReference type="Pfam" id="PF01909"/>
    </source>
</evidence>
<dbReference type="CDD" id="cd05403">
    <property type="entry name" value="NT_KNTase_like"/>
    <property type="match status" value="1"/>
</dbReference>
<dbReference type="PATRIC" id="fig|1242968.3.peg.1504"/>
<accession>U2EUG5</accession>
<dbReference type="SUPFAM" id="SSF81301">
    <property type="entry name" value="Nucleotidyltransferase"/>
    <property type="match status" value="1"/>
</dbReference>
<protein>
    <submittedName>
        <fullName evidence="2">Nucleotidyltransferase family protein</fullName>
    </submittedName>
</protein>
<name>U2EUG5_9BACT</name>
<sequence>MTTKSEILNFLSSQKERLFLLGVTKLGLFGSYAKDRADVFSDIDIVIETDAKKMVKNLGSPFLVVTFLDDFRKNVSDKFGVLVDICDTTSMSAQTKEELVKGAIYV</sequence>
<comment type="caution">
    <text evidence="2">The sequence shown here is derived from an EMBL/GenBank/DDBJ whole genome shotgun (WGS) entry which is preliminary data.</text>
</comment>
<dbReference type="AlphaFoldDB" id="U2EUG5"/>
<reference evidence="2 3" key="1">
    <citation type="journal article" date="2013" name="BMC Genomics">
        <title>Comparative genomics of Campylobacter concisus isolates reveals genetic diversity and provides insights into disease association.</title>
        <authorList>
            <person name="Deshpande N.P."/>
            <person name="Kaakoush N.O."/>
            <person name="Wilkins M.R."/>
            <person name="Mitchell H.M."/>
        </authorList>
    </citation>
    <scope>NUCLEOTIDE SEQUENCE [LARGE SCALE GENOMIC DNA]</scope>
    <source>
        <strain evidence="2 3">UNSWCS</strain>
    </source>
</reference>
<organism evidence="2 3">
    <name type="scientific">Campylobacter concisus UNSWCS</name>
    <dbReference type="NCBI Taxonomy" id="1242968"/>
    <lineage>
        <taxon>Bacteria</taxon>
        <taxon>Pseudomonadati</taxon>
        <taxon>Campylobacterota</taxon>
        <taxon>Epsilonproteobacteria</taxon>
        <taxon>Campylobacterales</taxon>
        <taxon>Campylobacteraceae</taxon>
        <taxon>Campylobacter</taxon>
    </lineage>
</organism>
<dbReference type="InterPro" id="IPR002934">
    <property type="entry name" value="Polymerase_NTP_transf_dom"/>
</dbReference>
<proteinExistence type="predicted"/>
<dbReference type="Proteomes" id="UP000016620">
    <property type="component" value="Unassembled WGS sequence"/>
</dbReference>
<dbReference type="InterPro" id="IPR043519">
    <property type="entry name" value="NT_sf"/>
</dbReference>
<evidence type="ECO:0000313" key="2">
    <source>
        <dbReference type="EMBL" id="ERJ27816.1"/>
    </source>
</evidence>